<dbReference type="RefSeq" id="XP_003149076.1">
    <property type="nucleotide sequence ID" value="XM_003149028.1"/>
</dbReference>
<dbReference type="AlphaFoldDB" id="A0A1S0TJD1"/>
<evidence type="ECO:0000313" key="2">
    <source>
        <dbReference type="EMBL" id="EFO14993.1"/>
    </source>
</evidence>
<dbReference type="EMBL" id="JH712095">
    <property type="protein sequence ID" value="EFO14993.1"/>
    <property type="molecule type" value="Genomic_DNA"/>
</dbReference>
<gene>
    <name evidence="2" type="ORF">LOAG_13522</name>
</gene>
<dbReference type="CTD" id="9950993"/>
<reference evidence="2" key="1">
    <citation type="submission" date="2012-04" db="EMBL/GenBank/DDBJ databases">
        <title>The Genome Sequence of Loa loa.</title>
        <authorList>
            <consortium name="The Broad Institute Genome Sequencing Platform"/>
            <consortium name="Broad Institute Genome Sequencing Center for Infectious Disease"/>
            <person name="Nutman T.B."/>
            <person name="Fink D.L."/>
            <person name="Russ C."/>
            <person name="Young S."/>
            <person name="Zeng Q."/>
            <person name="Gargeya S."/>
            <person name="Alvarado L."/>
            <person name="Berlin A."/>
            <person name="Chapman S.B."/>
            <person name="Chen Z."/>
            <person name="Freedman E."/>
            <person name="Gellesch M."/>
            <person name="Goldberg J."/>
            <person name="Griggs A."/>
            <person name="Gujja S."/>
            <person name="Heilman E.R."/>
            <person name="Heiman D."/>
            <person name="Howarth C."/>
            <person name="Mehta T."/>
            <person name="Neiman D."/>
            <person name="Pearson M."/>
            <person name="Roberts A."/>
            <person name="Saif S."/>
            <person name="Shea T."/>
            <person name="Shenoy N."/>
            <person name="Sisk P."/>
            <person name="Stolte C."/>
            <person name="Sykes S."/>
            <person name="White J."/>
            <person name="Yandava C."/>
            <person name="Haas B."/>
            <person name="Henn M.R."/>
            <person name="Nusbaum C."/>
            <person name="Birren B."/>
        </authorList>
    </citation>
    <scope>NUCLEOTIDE SEQUENCE [LARGE SCALE GENOMIC DNA]</scope>
</reference>
<feature type="region of interest" description="Disordered" evidence="1">
    <location>
        <begin position="246"/>
        <end position="269"/>
    </location>
</feature>
<evidence type="ECO:0000256" key="1">
    <source>
        <dbReference type="SAM" id="MobiDB-lite"/>
    </source>
</evidence>
<dbReference type="OrthoDB" id="5855668at2759"/>
<sequence length="470" mass="52052">MSALSPFIHRLQVSHTSSLVFSAGSGDWIAVASKESAEVHLWRTDSVVQVKQWFTVNSEKFFSAVLDCMMVEGDPPPRRTQRVTWSDDLTNCLINTGDDEEAQQGNIIKGSSSDEYLLKPVLSALLVDASCEAVITALCTIGSPCFGDPSIGGIARNSFELKQTLVFVAVSVNDAKLNSVRQQNQNCLETEISTLNTMNRAHEFIDMPPRIVSGSHSVNDGINSGASLRPFLALYQLDCADSFSSRNRTPSTCQETSKSSENKVMHSSNADETDFTEGVLLMDTTDDAVLEWSDSTYDEQSGFVDLPTGEGNEALDGSSKTDAKYDEKEGYISVNYKTPSMDISFVQCFKLPAVIDNTSMEISAVIPMHNIFLVVVVNNIQSTVDAVQSAILIYLVQFGKIAVDIQKEPLKAYYYKDFRIMQFCLTNMDLRTNSESYTNNDYFDCGVIVSHFYELIIFPPDEKFLIILCC</sequence>
<accession>A0A1S0TJD1</accession>
<feature type="region of interest" description="Disordered" evidence="1">
    <location>
        <begin position="302"/>
        <end position="321"/>
    </location>
</feature>
<dbReference type="InParanoid" id="A0A1S0TJD1"/>
<name>A0A1S0TJD1_LOALO</name>
<dbReference type="GeneID" id="9950993"/>
<proteinExistence type="predicted"/>
<dbReference type="KEGG" id="loa:LOAG_13522"/>
<organism evidence="2">
    <name type="scientific">Loa loa</name>
    <name type="common">Eye worm</name>
    <name type="synonym">Filaria loa</name>
    <dbReference type="NCBI Taxonomy" id="7209"/>
    <lineage>
        <taxon>Eukaryota</taxon>
        <taxon>Metazoa</taxon>
        <taxon>Ecdysozoa</taxon>
        <taxon>Nematoda</taxon>
        <taxon>Chromadorea</taxon>
        <taxon>Rhabditida</taxon>
        <taxon>Spirurina</taxon>
        <taxon>Spiruromorpha</taxon>
        <taxon>Filarioidea</taxon>
        <taxon>Onchocercidae</taxon>
        <taxon>Loa</taxon>
    </lineage>
</organism>
<feature type="compositionally biased region" description="Polar residues" evidence="1">
    <location>
        <begin position="246"/>
        <end position="257"/>
    </location>
</feature>
<protein>
    <submittedName>
        <fullName evidence="2">Uncharacterized protein</fullName>
    </submittedName>
</protein>